<name>A0A146K2A5_9EUKA</name>
<evidence type="ECO:0000313" key="1">
    <source>
        <dbReference type="EMBL" id="JAP89826.1"/>
    </source>
</evidence>
<organism evidence="1">
    <name type="scientific">Trepomonas sp. PC1</name>
    <dbReference type="NCBI Taxonomy" id="1076344"/>
    <lineage>
        <taxon>Eukaryota</taxon>
        <taxon>Metamonada</taxon>
        <taxon>Diplomonadida</taxon>
        <taxon>Hexamitidae</taxon>
        <taxon>Hexamitinae</taxon>
        <taxon>Trepomonas</taxon>
    </lineage>
</organism>
<proteinExistence type="predicted"/>
<sequence length="506" mass="59024">LEQQPLIQKEEVLNQQHISINFTKQNSTVFKAKYVDIYFTSQVNQDGYLHDAKAELKSGNFTFSGEIYNGVIKNDWKAEYFYPNIKPPNFLIQYSFDFNEKCKATNIRYNNLIIDTQYADLIFSCNVSLFPIKIFSEGQIQLQITNSIKFSGIVKNQMIQTGEIKGEDYIYSGSFVNNLLNGLGQFQKNDVITFGQFCNGKKIGTWKCNIGIMKFCGCWEAGSYIATRCKIDEKTYRIYSKDLISKYGPNIIDCPVTFQKWQNWSYDGQFNKVADGCGTLSYISNVQISVNQKKFPQLSMYLQGNFRDGQAQGVCSSSRTEFFRRTRLPSKNYQLIKFQQSCGVYEKGIKTKRHETITYTVKISISMRPTAEIGYINYKNGKLHGLQHTNLVQFTNFEMYNEIMKLPKIPNLFDFIKIYGKDLEHKLHHFTYYIKDKALQHRFTNGELYQNEKRTELKLPINAQTQNIEKYGQIEDVRQMAKQQIKKLKQIRCKMAFLNKISQKWK</sequence>
<reference evidence="1" key="1">
    <citation type="submission" date="2015-07" db="EMBL/GenBank/DDBJ databases">
        <title>Adaptation to a free-living lifestyle via gene acquisitions in the diplomonad Trepomonas sp. PC1.</title>
        <authorList>
            <person name="Xu F."/>
            <person name="Jerlstrom-Hultqvist J."/>
            <person name="Kolisko M."/>
            <person name="Simpson A.G.B."/>
            <person name="Roger A.J."/>
            <person name="Svard S.G."/>
            <person name="Andersson J.O."/>
        </authorList>
    </citation>
    <scope>NUCLEOTIDE SEQUENCE</scope>
    <source>
        <strain evidence="1">PC1</strain>
    </source>
</reference>
<dbReference type="AlphaFoldDB" id="A0A146K2A5"/>
<dbReference type="SUPFAM" id="SSF82185">
    <property type="entry name" value="Histone H3 K4-specific methyltransferase SET7/9 N-terminal domain"/>
    <property type="match status" value="1"/>
</dbReference>
<gene>
    <name evidence="1" type="ORF">TPC1_30679</name>
</gene>
<accession>A0A146K2A5</accession>
<protein>
    <submittedName>
        <fullName evidence="1">Uncharacterized protein</fullName>
    </submittedName>
</protein>
<feature type="non-terminal residue" evidence="1">
    <location>
        <position position="1"/>
    </location>
</feature>
<dbReference type="EMBL" id="GDID01006780">
    <property type="protein sequence ID" value="JAP89826.1"/>
    <property type="molecule type" value="Transcribed_RNA"/>
</dbReference>